<dbReference type="Proteomes" id="UP000054422">
    <property type="component" value="Unassembled WGS sequence"/>
</dbReference>
<dbReference type="AlphaFoldDB" id="A0A0A2SS46"/>
<organism evidence="2 3">
    <name type="scientific">Legionella norrlandica</name>
    <dbReference type="NCBI Taxonomy" id="1498499"/>
    <lineage>
        <taxon>Bacteria</taxon>
        <taxon>Pseudomonadati</taxon>
        <taxon>Pseudomonadota</taxon>
        <taxon>Gammaproteobacteria</taxon>
        <taxon>Legionellales</taxon>
        <taxon>Legionellaceae</taxon>
        <taxon>Legionella</taxon>
    </lineage>
</organism>
<comment type="caution">
    <text evidence="2">The sequence shown here is derived from an EMBL/GenBank/DDBJ whole genome shotgun (WGS) entry which is preliminary data.</text>
</comment>
<dbReference type="STRING" id="1498499.EP47_07330"/>
<keyword evidence="1" id="KW-0812">Transmembrane</keyword>
<keyword evidence="3" id="KW-1185">Reference proteome</keyword>
<dbReference type="EMBL" id="JNCF01000086">
    <property type="protein sequence ID" value="KGP62264.1"/>
    <property type="molecule type" value="Genomic_DNA"/>
</dbReference>
<keyword evidence="1" id="KW-0472">Membrane</keyword>
<proteinExistence type="predicted"/>
<evidence type="ECO:0000256" key="1">
    <source>
        <dbReference type="SAM" id="Phobius"/>
    </source>
</evidence>
<evidence type="ECO:0000313" key="3">
    <source>
        <dbReference type="Proteomes" id="UP000054422"/>
    </source>
</evidence>
<evidence type="ECO:0000313" key="2">
    <source>
        <dbReference type="EMBL" id="KGP62264.1"/>
    </source>
</evidence>
<protein>
    <submittedName>
        <fullName evidence="2">Uncharacterized protein</fullName>
    </submittedName>
</protein>
<keyword evidence="1" id="KW-1133">Transmembrane helix</keyword>
<feature type="transmembrane region" description="Helical" evidence="1">
    <location>
        <begin position="6"/>
        <end position="24"/>
    </location>
</feature>
<reference evidence="2 3" key="1">
    <citation type="submission" date="2014-05" db="EMBL/GenBank/DDBJ databases">
        <authorList>
            <person name="Rizzardi K."/>
            <person name="Winiecka-Krusnell J."/>
            <person name="Ramliden M."/>
            <person name="Alm E."/>
            <person name="Andersson S."/>
            <person name="Byfors S."/>
        </authorList>
    </citation>
    <scope>NUCLEOTIDE SEQUENCE [LARGE SCALE GENOMIC DNA]</scope>
    <source>
        <strain evidence="2 3">LEGN</strain>
    </source>
</reference>
<sequence length="102" mass="11103">MIELIAFLISTTGLVILGTLFWEIRSKSCGHHVKKHRSHTAGLVDLLNYAAVVDDGVIVGKNGSFMAAWLYHGEDNANTTDEAREMVSFRINQALSAMVAVG</sequence>
<accession>A0A0A2SS46</accession>
<name>A0A0A2SS46_9GAMM</name>
<gene>
    <name evidence="2" type="ORF">EP47_07330</name>
</gene>